<dbReference type="InterPro" id="IPR048813">
    <property type="entry name" value="GP7-like"/>
</dbReference>
<dbReference type="NCBIfam" id="NF045672">
    <property type="entry name" value="MCP_gp7_epsi_15"/>
    <property type="match status" value="1"/>
</dbReference>
<keyword evidence="2" id="KW-1185">Reference proteome</keyword>
<gene>
    <name evidence="1" type="ORF">CNR34_00016</name>
</gene>
<dbReference type="OrthoDB" id="6781at10239"/>
<organism evidence="1 2">
    <name type="scientific">Pseudomonas phage nickie</name>
    <dbReference type="NCBI Taxonomy" id="2048977"/>
    <lineage>
        <taxon>Viruses</taxon>
        <taxon>Duplodnaviria</taxon>
        <taxon>Heunggongvirae</taxon>
        <taxon>Uroviricota</taxon>
        <taxon>Caudoviricetes</taxon>
        <taxon>Nickievirus</taxon>
        <taxon>Nickievirus nickie</taxon>
    </lineage>
</organism>
<evidence type="ECO:0000313" key="2">
    <source>
        <dbReference type="Proteomes" id="UP000241592"/>
    </source>
</evidence>
<accession>A0A2H4P701</accession>
<protein>
    <submittedName>
        <fullName evidence="1">Major capsid protein</fullName>
    </submittedName>
</protein>
<dbReference type="SUPFAM" id="SSF56563">
    <property type="entry name" value="Major capsid protein gp5"/>
    <property type="match status" value="1"/>
</dbReference>
<dbReference type="Proteomes" id="UP000241592">
    <property type="component" value="Segment"/>
</dbReference>
<evidence type="ECO:0000313" key="1">
    <source>
        <dbReference type="EMBL" id="ATW57949.1"/>
    </source>
</evidence>
<name>A0A2H4P701_9CAUD</name>
<reference evidence="1 2" key="1">
    <citation type="submission" date="2017-09" db="EMBL/GenBank/DDBJ databases">
        <authorList>
            <person name="Ehlers B."/>
            <person name="Leendertz F.H."/>
        </authorList>
    </citation>
    <scope>NUCLEOTIDE SEQUENCE [LARGE SCALE GENOMIC DNA]</scope>
</reference>
<proteinExistence type="predicted"/>
<dbReference type="EMBL" id="MG018927">
    <property type="protein sequence ID" value="ATW57949.1"/>
    <property type="molecule type" value="Genomic_DNA"/>
</dbReference>
<sequence length="300" mass="32587">MPLLREVAEKLSQEEMLRGVIEEIIDRDDLLALLPFARTEGKALVYIRELTNSEGSFLDVNEVVPEGTSDVEEVVTKLRILAGDVDVDKFIDETMSDKNSQLALQIAMKAKGMARTFRRAVVQGNSVTDPKSFDGIEKLVADTGNFFEAGLNGAAISLSMLDELIDKLEGRRPDALMMRTGTLRALKALWRLAGGNTGGMLQIENFGMMPAHDGIPIIINDFIPVKAQGTTANTCSVYALRLNEVDGLHGLYGGASAGIRVEDIGTVQNKDATRTRLKWYCGLALKSTKSLAAVKGITNV</sequence>